<dbReference type="GO" id="GO:0006355">
    <property type="term" value="P:regulation of DNA-templated transcription"/>
    <property type="evidence" value="ECO:0007669"/>
    <property type="project" value="InterPro"/>
</dbReference>
<dbReference type="Pfam" id="PF00486">
    <property type="entry name" value="Trans_reg_C"/>
    <property type="match status" value="1"/>
</dbReference>
<dbReference type="CDD" id="cd00383">
    <property type="entry name" value="trans_reg_C"/>
    <property type="match status" value="1"/>
</dbReference>
<evidence type="ECO:0000256" key="2">
    <source>
        <dbReference type="ARBA" id="ARBA00022553"/>
    </source>
</evidence>
<gene>
    <name evidence="12" type="ORF">IAB26_09400</name>
</gene>
<keyword evidence="5 9" id="KW-0238">DNA-binding</keyword>
<keyword evidence="2 8" id="KW-0597">Phosphoprotein</keyword>
<dbReference type="Gene3D" id="1.10.10.10">
    <property type="entry name" value="Winged helix-like DNA-binding domain superfamily/Winged helix DNA-binding domain"/>
    <property type="match status" value="1"/>
</dbReference>
<evidence type="ECO:0000256" key="9">
    <source>
        <dbReference type="PROSITE-ProRule" id="PRU01091"/>
    </source>
</evidence>
<dbReference type="GO" id="GO:0000156">
    <property type="term" value="F:phosphorelay response regulator activity"/>
    <property type="evidence" value="ECO:0007669"/>
    <property type="project" value="TreeGrafter"/>
</dbReference>
<dbReference type="SMART" id="SM00448">
    <property type="entry name" value="REC"/>
    <property type="match status" value="1"/>
</dbReference>
<feature type="DNA-binding region" description="OmpR/PhoB-type" evidence="9">
    <location>
        <begin position="126"/>
        <end position="222"/>
    </location>
</feature>
<dbReference type="InterPro" id="IPR001789">
    <property type="entry name" value="Sig_transdc_resp-reg_receiver"/>
</dbReference>
<dbReference type="PROSITE" id="PS50110">
    <property type="entry name" value="RESPONSE_REGULATORY"/>
    <property type="match status" value="1"/>
</dbReference>
<evidence type="ECO:0000259" key="11">
    <source>
        <dbReference type="PROSITE" id="PS51755"/>
    </source>
</evidence>
<evidence type="ECO:0000256" key="4">
    <source>
        <dbReference type="ARBA" id="ARBA00023015"/>
    </source>
</evidence>
<feature type="modified residue" description="4-aspartylphosphate" evidence="8">
    <location>
        <position position="53"/>
    </location>
</feature>
<dbReference type="SUPFAM" id="SSF52172">
    <property type="entry name" value="CheY-like"/>
    <property type="match status" value="1"/>
</dbReference>
<proteinExistence type="predicted"/>
<evidence type="ECO:0000313" key="12">
    <source>
        <dbReference type="EMBL" id="HIQ96765.1"/>
    </source>
</evidence>
<dbReference type="GO" id="GO:0005829">
    <property type="term" value="C:cytosol"/>
    <property type="evidence" value="ECO:0007669"/>
    <property type="project" value="TreeGrafter"/>
</dbReference>
<dbReference type="CDD" id="cd17574">
    <property type="entry name" value="REC_OmpR"/>
    <property type="match status" value="1"/>
</dbReference>
<dbReference type="Gene3D" id="6.10.250.690">
    <property type="match status" value="1"/>
</dbReference>
<evidence type="ECO:0000256" key="7">
    <source>
        <dbReference type="ARBA" id="ARBA00024867"/>
    </source>
</evidence>
<dbReference type="InterPro" id="IPR036388">
    <property type="entry name" value="WH-like_DNA-bd_sf"/>
</dbReference>
<dbReference type="Pfam" id="PF00072">
    <property type="entry name" value="Response_reg"/>
    <property type="match status" value="1"/>
</dbReference>
<keyword evidence="3" id="KW-0902">Two-component regulatory system</keyword>
<dbReference type="EMBL" id="DVFT01000139">
    <property type="protein sequence ID" value="HIQ96765.1"/>
    <property type="molecule type" value="Genomic_DNA"/>
</dbReference>
<name>A0A9D0ZXR0_9FIRM</name>
<reference evidence="12" key="1">
    <citation type="submission" date="2020-10" db="EMBL/GenBank/DDBJ databases">
        <authorList>
            <person name="Gilroy R."/>
        </authorList>
    </citation>
    <scope>NUCLEOTIDE SEQUENCE</scope>
    <source>
        <strain evidence="12">ChiSjej3B21-11622</strain>
    </source>
</reference>
<dbReference type="GO" id="GO:0000976">
    <property type="term" value="F:transcription cis-regulatory region binding"/>
    <property type="evidence" value="ECO:0007669"/>
    <property type="project" value="TreeGrafter"/>
</dbReference>
<evidence type="ECO:0000259" key="10">
    <source>
        <dbReference type="PROSITE" id="PS50110"/>
    </source>
</evidence>
<dbReference type="AlphaFoldDB" id="A0A9D0ZXR0"/>
<evidence type="ECO:0000256" key="1">
    <source>
        <dbReference type="ARBA" id="ARBA00018672"/>
    </source>
</evidence>
<dbReference type="Gene3D" id="3.40.50.2300">
    <property type="match status" value="1"/>
</dbReference>
<evidence type="ECO:0000256" key="6">
    <source>
        <dbReference type="ARBA" id="ARBA00023163"/>
    </source>
</evidence>
<accession>A0A9D0ZXR0</accession>
<protein>
    <recommendedName>
        <fullName evidence="1">Stage 0 sporulation protein A homolog</fullName>
    </recommendedName>
</protein>
<evidence type="ECO:0000256" key="5">
    <source>
        <dbReference type="ARBA" id="ARBA00023125"/>
    </source>
</evidence>
<dbReference type="InterPro" id="IPR039420">
    <property type="entry name" value="WalR-like"/>
</dbReference>
<dbReference type="Proteomes" id="UP000886886">
    <property type="component" value="Unassembled WGS sequence"/>
</dbReference>
<organism evidence="12 13">
    <name type="scientific">Candidatus Limivivens merdigallinarum</name>
    <dbReference type="NCBI Taxonomy" id="2840859"/>
    <lineage>
        <taxon>Bacteria</taxon>
        <taxon>Bacillati</taxon>
        <taxon>Bacillota</taxon>
        <taxon>Clostridia</taxon>
        <taxon>Lachnospirales</taxon>
        <taxon>Lachnospiraceae</taxon>
        <taxon>Lachnospiraceae incertae sedis</taxon>
        <taxon>Candidatus Limivivens</taxon>
    </lineage>
</organism>
<evidence type="ECO:0000256" key="3">
    <source>
        <dbReference type="ARBA" id="ARBA00023012"/>
    </source>
</evidence>
<sequence length="229" mass="26453">MARTLLLAEDDKLLSEAISDYYERKGWAVVRAYSGREALTRYREGEFDLVLLDIMLPDGDGFWVCQALRRESDIPVFFITARAMEKDRLKGYELGADDYVVKPFSLPVLYAKTEALLFRIRGSRAEDQYRMGELSLDCGNREVRVREQTVSLSPKEYELLYYLMKHKGRILSRSQILDAVWGYDFEGTERVVDNHIKKLRKALGPCQSYLQTIPKAGYCLKIVVDKNSL</sequence>
<dbReference type="PANTHER" id="PTHR48111:SF1">
    <property type="entry name" value="TWO-COMPONENT RESPONSE REGULATOR ORR33"/>
    <property type="match status" value="1"/>
</dbReference>
<dbReference type="InterPro" id="IPR001867">
    <property type="entry name" value="OmpR/PhoB-type_DNA-bd"/>
</dbReference>
<evidence type="ECO:0000313" key="13">
    <source>
        <dbReference type="Proteomes" id="UP000886886"/>
    </source>
</evidence>
<reference evidence="12" key="2">
    <citation type="journal article" date="2021" name="PeerJ">
        <title>Extensive microbial diversity within the chicken gut microbiome revealed by metagenomics and culture.</title>
        <authorList>
            <person name="Gilroy R."/>
            <person name="Ravi A."/>
            <person name="Getino M."/>
            <person name="Pursley I."/>
            <person name="Horton D.L."/>
            <person name="Alikhan N.F."/>
            <person name="Baker D."/>
            <person name="Gharbi K."/>
            <person name="Hall N."/>
            <person name="Watson M."/>
            <person name="Adriaenssens E.M."/>
            <person name="Foster-Nyarko E."/>
            <person name="Jarju S."/>
            <person name="Secka A."/>
            <person name="Antonio M."/>
            <person name="Oren A."/>
            <person name="Chaudhuri R.R."/>
            <person name="La Ragione R."/>
            <person name="Hildebrand F."/>
            <person name="Pallen M.J."/>
        </authorList>
    </citation>
    <scope>NUCLEOTIDE SEQUENCE</scope>
    <source>
        <strain evidence="12">ChiSjej3B21-11622</strain>
    </source>
</reference>
<dbReference type="InterPro" id="IPR011006">
    <property type="entry name" value="CheY-like_superfamily"/>
</dbReference>
<dbReference type="GO" id="GO:0032993">
    <property type="term" value="C:protein-DNA complex"/>
    <property type="evidence" value="ECO:0007669"/>
    <property type="project" value="TreeGrafter"/>
</dbReference>
<comment type="caution">
    <text evidence="12">The sequence shown here is derived from an EMBL/GenBank/DDBJ whole genome shotgun (WGS) entry which is preliminary data.</text>
</comment>
<evidence type="ECO:0000256" key="8">
    <source>
        <dbReference type="PROSITE-ProRule" id="PRU00169"/>
    </source>
</evidence>
<keyword evidence="6" id="KW-0804">Transcription</keyword>
<keyword evidence="4" id="KW-0805">Transcription regulation</keyword>
<dbReference type="PROSITE" id="PS51755">
    <property type="entry name" value="OMPR_PHOB"/>
    <property type="match status" value="1"/>
</dbReference>
<feature type="domain" description="Response regulatory" evidence="10">
    <location>
        <begin position="4"/>
        <end position="117"/>
    </location>
</feature>
<dbReference type="SMART" id="SM00862">
    <property type="entry name" value="Trans_reg_C"/>
    <property type="match status" value="1"/>
</dbReference>
<dbReference type="PANTHER" id="PTHR48111">
    <property type="entry name" value="REGULATOR OF RPOS"/>
    <property type="match status" value="1"/>
</dbReference>
<comment type="function">
    <text evidence="7">May play the central regulatory role in sporulation. It may be an element of the effector pathway responsible for the activation of sporulation genes in response to nutritional stress. Spo0A may act in concert with spo0H (a sigma factor) to control the expression of some genes that are critical to the sporulation process.</text>
</comment>
<feature type="domain" description="OmpR/PhoB-type" evidence="11">
    <location>
        <begin position="126"/>
        <end position="222"/>
    </location>
</feature>